<accession>X0V7Y7</accession>
<protein>
    <recommendedName>
        <fullName evidence="1">LptD C-terminal domain-containing protein</fullName>
    </recommendedName>
</protein>
<evidence type="ECO:0000259" key="1">
    <source>
        <dbReference type="Pfam" id="PF04453"/>
    </source>
</evidence>
<comment type="caution">
    <text evidence="2">The sequence shown here is derived from an EMBL/GenBank/DDBJ whole genome shotgun (WGS) entry which is preliminary data.</text>
</comment>
<evidence type="ECO:0000313" key="2">
    <source>
        <dbReference type="EMBL" id="GAG08588.1"/>
    </source>
</evidence>
<feature type="non-terminal residue" evidence="2">
    <location>
        <position position="1"/>
    </location>
</feature>
<dbReference type="Pfam" id="PF04453">
    <property type="entry name" value="LptD"/>
    <property type="match status" value="1"/>
</dbReference>
<feature type="domain" description="LptD C-terminal" evidence="1">
    <location>
        <begin position="9"/>
        <end position="254"/>
    </location>
</feature>
<sequence length="266" mass="29258">PVLGGELRWNTNVLSLTRDNESSGPGQEVLNRVVTEVKWRKRLTDHIGITYTPFGELRGDIYQLKDYFDPQAGPLGSFVDGSTSLARGLAFGGVTVAYPWVANSSRGSHVIEPIGQIIGRQNSVRQRDLPDEDAQSLVFDDTNLFETTKFSGYDRIETGSRANVGVQYTFQANSGGYVRILGGQSFHLSGDNPYANPGFDQEGNPVFTPTNGLETDRSDFVLGAYVAPSDFFRIISQSRFDEDDFALRRQDTTAIVGYGPFYATGT</sequence>
<reference evidence="2" key="1">
    <citation type="journal article" date="2014" name="Front. Microbiol.">
        <title>High frequency of phylogenetically diverse reductive dehalogenase-homologous genes in deep subseafloor sedimentary metagenomes.</title>
        <authorList>
            <person name="Kawai M."/>
            <person name="Futagami T."/>
            <person name="Toyoda A."/>
            <person name="Takaki Y."/>
            <person name="Nishi S."/>
            <person name="Hori S."/>
            <person name="Arai W."/>
            <person name="Tsubouchi T."/>
            <person name="Morono Y."/>
            <person name="Uchiyama I."/>
            <person name="Ito T."/>
            <person name="Fujiyama A."/>
            <person name="Inagaki F."/>
            <person name="Takami H."/>
        </authorList>
    </citation>
    <scope>NUCLEOTIDE SEQUENCE</scope>
    <source>
        <strain evidence="2">Expedition CK06-06</strain>
    </source>
</reference>
<proteinExistence type="predicted"/>
<dbReference type="InterPro" id="IPR007543">
    <property type="entry name" value="LptD_C"/>
</dbReference>
<organism evidence="2">
    <name type="scientific">marine sediment metagenome</name>
    <dbReference type="NCBI Taxonomy" id="412755"/>
    <lineage>
        <taxon>unclassified sequences</taxon>
        <taxon>metagenomes</taxon>
        <taxon>ecological metagenomes</taxon>
    </lineage>
</organism>
<name>X0V7Y7_9ZZZZ</name>
<dbReference type="EMBL" id="BARS01027144">
    <property type="protein sequence ID" value="GAG08588.1"/>
    <property type="molecule type" value="Genomic_DNA"/>
</dbReference>
<dbReference type="AlphaFoldDB" id="X0V7Y7"/>
<dbReference type="GO" id="GO:0061024">
    <property type="term" value="P:membrane organization"/>
    <property type="evidence" value="ECO:0007669"/>
    <property type="project" value="InterPro"/>
</dbReference>
<feature type="non-terminal residue" evidence="2">
    <location>
        <position position="266"/>
    </location>
</feature>
<dbReference type="GO" id="GO:0019867">
    <property type="term" value="C:outer membrane"/>
    <property type="evidence" value="ECO:0007669"/>
    <property type="project" value="InterPro"/>
</dbReference>
<gene>
    <name evidence="2" type="ORF">S01H1_42668</name>
</gene>